<dbReference type="InterPro" id="IPR047347">
    <property type="entry name" value="YvaQ-like_sensor"/>
</dbReference>
<feature type="transmembrane region" description="Helical" evidence="12">
    <location>
        <begin position="227"/>
        <end position="248"/>
    </location>
</feature>
<dbReference type="CDD" id="cd19411">
    <property type="entry name" value="MCP2201-like_sensor"/>
    <property type="match status" value="1"/>
</dbReference>
<dbReference type="InterPro" id="IPR004090">
    <property type="entry name" value="Chemotax_Me-accpt_rcpt"/>
</dbReference>
<dbReference type="GO" id="GO:0004888">
    <property type="term" value="F:transmembrane signaling receptor activity"/>
    <property type="evidence" value="ECO:0007669"/>
    <property type="project" value="InterPro"/>
</dbReference>
<keyword evidence="15" id="KW-0418">Kinase</keyword>
<dbReference type="InterPro" id="IPR024478">
    <property type="entry name" value="HlyB_4HB_MCP"/>
</dbReference>
<dbReference type="GO" id="GO:0005886">
    <property type="term" value="C:plasma membrane"/>
    <property type="evidence" value="ECO:0007669"/>
    <property type="project" value="UniProtKB-SubCell"/>
</dbReference>
<evidence type="ECO:0000256" key="3">
    <source>
        <dbReference type="ARBA" id="ARBA00022481"/>
    </source>
</evidence>
<comment type="caution">
    <text evidence="15">The sequence shown here is derived from an EMBL/GenBank/DDBJ whole genome shotgun (WGS) entry which is preliminary data.</text>
</comment>
<dbReference type="Pfam" id="PF00672">
    <property type="entry name" value="HAMP"/>
    <property type="match status" value="1"/>
</dbReference>
<evidence type="ECO:0000256" key="5">
    <source>
        <dbReference type="ARBA" id="ARBA00022692"/>
    </source>
</evidence>
<accession>A0A3M3YKQ7</accession>
<dbReference type="SMART" id="SM00304">
    <property type="entry name" value="HAMP"/>
    <property type="match status" value="1"/>
</dbReference>
<keyword evidence="6 12" id="KW-1133">Transmembrane helix</keyword>
<reference evidence="15 16" key="1">
    <citation type="submission" date="2018-08" db="EMBL/GenBank/DDBJ databases">
        <title>Recombination of ecologically and evolutionarily significant loci maintains genetic cohesion in the Pseudomonas syringae species complex.</title>
        <authorList>
            <person name="Dillon M."/>
            <person name="Thakur S."/>
            <person name="Almeida R.N.D."/>
            <person name="Weir B.S."/>
            <person name="Guttman D.S."/>
        </authorList>
    </citation>
    <scope>NUCLEOTIDE SEQUENCE [LARGE SCALE GENOMIC DNA]</scope>
    <source>
        <strain evidence="15 16">ICMP 2732</strain>
    </source>
</reference>
<evidence type="ECO:0000256" key="6">
    <source>
        <dbReference type="ARBA" id="ARBA00022989"/>
    </source>
</evidence>
<dbReference type="GO" id="GO:0016301">
    <property type="term" value="F:kinase activity"/>
    <property type="evidence" value="ECO:0007669"/>
    <property type="project" value="UniProtKB-KW"/>
</dbReference>
<comment type="subcellular location">
    <subcellularLocation>
        <location evidence="1">Cell membrane</location>
        <topology evidence="1">Multi-pass membrane protein</topology>
    </subcellularLocation>
</comment>
<dbReference type="InterPro" id="IPR003660">
    <property type="entry name" value="HAMP_dom"/>
</dbReference>
<comment type="similarity">
    <text evidence="9">Belongs to the methyl-accepting chemotaxis (MCP) protein family.</text>
</comment>
<dbReference type="RefSeq" id="WP_375233094.1">
    <property type="nucleotide sequence ID" value="NZ_RBTZ01000123.1"/>
</dbReference>
<evidence type="ECO:0000256" key="7">
    <source>
        <dbReference type="ARBA" id="ARBA00023136"/>
    </source>
</evidence>
<protein>
    <submittedName>
        <fullName evidence="15">Histidine kinase, HAMP region:Bacterial chemotaxis sensory transducer</fullName>
    </submittedName>
</protein>
<evidence type="ECO:0000256" key="10">
    <source>
        <dbReference type="PROSITE-ProRule" id="PRU00284"/>
    </source>
</evidence>
<evidence type="ECO:0000256" key="12">
    <source>
        <dbReference type="SAM" id="Phobius"/>
    </source>
</evidence>
<keyword evidence="7 12" id="KW-0472">Membrane</keyword>
<dbReference type="AlphaFoldDB" id="A0A3M3YKQ7"/>
<dbReference type="SMART" id="SM00283">
    <property type="entry name" value="MA"/>
    <property type="match status" value="1"/>
</dbReference>
<keyword evidence="2" id="KW-1003">Cell membrane</keyword>
<feature type="transmembrane region" description="Helical" evidence="12">
    <location>
        <begin position="48"/>
        <end position="72"/>
    </location>
</feature>
<dbReference type="PRINTS" id="PR00260">
    <property type="entry name" value="CHEMTRNSDUCR"/>
</dbReference>
<dbReference type="FunFam" id="1.10.287.950:FF:000001">
    <property type="entry name" value="Methyl-accepting chemotaxis sensory transducer"/>
    <property type="match status" value="1"/>
</dbReference>
<evidence type="ECO:0000313" key="15">
    <source>
        <dbReference type="EMBL" id="RMO83127.1"/>
    </source>
</evidence>
<evidence type="ECO:0000313" key="16">
    <source>
        <dbReference type="Proteomes" id="UP000281350"/>
    </source>
</evidence>
<dbReference type="CDD" id="cd11386">
    <property type="entry name" value="MCP_signal"/>
    <property type="match status" value="1"/>
</dbReference>
<keyword evidence="11" id="KW-0175">Coiled coil</keyword>
<evidence type="ECO:0000256" key="1">
    <source>
        <dbReference type="ARBA" id="ARBA00004651"/>
    </source>
</evidence>
<dbReference type="SUPFAM" id="SSF58104">
    <property type="entry name" value="Methyl-accepting chemotaxis protein (MCP) signaling domain"/>
    <property type="match status" value="1"/>
</dbReference>
<evidence type="ECO:0000259" key="14">
    <source>
        <dbReference type="PROSITE" id="PS50885"/>
    </source>
</evidence>
<sequence length="579" mass="62517">MLALRKPSLLSIATTSLKFPALGRYPVKYVNRPLKTQESRMRLRNLNVAPRAALFFALIIALVFVLGTFAVLQMGKLKDAEKDVELNWMASIRQTALMNNATLRLRLETQRGLADPQSIQKNIENFAGYRKAFTDAVANYEPLIASDEERSLYTPVKNSADAYSRQLDILEPLMRQGDIAAAVNQVSTSIRPLTNTMEQQIKDLTTYNDKGAAKAGQTATDLYDNGLWLVVGLITGVVLLTVGLALLLTKSITSPINDALSVAERIAASDLSREVLVSGTDEAGRLLKALAQMQTNLRTTIMQISDSSTQLASASEEMTAVTEESSRGLVAQNDEVNQAATAVTEMSAAVDEVARNAESASEESKRTQGYTEVGLARVAQTLKSIQKLNGNVENTSEQIQGLSDRAQSITKVVEVIRAIAEQTNLLALNAAIEAARAGEQGRGFAVVADEVRALAHRTQVSTQEIEQMIAAIQNDSDLAVKAMNTSRDLATESLGVAQEASTSLDQIATAIVQINERNLMIATASEEQSHVAREVDRNLVSIRELATQSAAGASQTASACGEMSKLAVNLNHLVNRFVV</sequence>
<evidence type="ECO:0000256" key="2">
    <source>
        <dbReference type="ARBA" id="ARBA00022475"/>
    </source>
</evidence>
<feature type="domain" description="Methyl-accepting transducer" evidence="13">
    <location>
        <begin position="307"/>
        <end position="543"/>
    </location>
</feature>
<dbReference type="EMBL" id="RBPY01000005">
    <property type="protein sequence ID" value="RMO83127.1"/>
    <property type="molecule type" value="Genomic_DNA"/>
</dbReference>
<evidence type="ECO:0000256" key="8">
    <source>
        <dbReference type="ARBA" id="ARBA00023224"/>
    </source>
</evidence>
<keyword evidence="8 10" id="KW-0807">Transducer</keyword>
<dbReference type="GO" id="GO:0007165">
    <property type="term" value="P:signal transduction"/>
    <property type="evidence" value="ECO:0007669"/>
    <property type="project" value="UniProtKB-KW"/>
</dbReference>
<evidence type="ECO:0000256" key="11">
    <source>
        <dbReference type="SAM" id="Coils"/>
    </source>
</evidence>
<dbReference type="GO" id="GO:0006935">
    <property type="term" value="P:chemotaxis"/>
    <property type="evidence" value="ECO:0007669"/>
    <property type="project" value="UniProtKB-KW"/>
</dbReference>
<keyword evidence="15" id="KW-0808">Transferase</keyword>
<dbReference type="Proteomes" id="UP000281350">
    <property type="component" value="Unassembled WGS sequence"/>
</dbReference>
<organism evidence="15 16">
    <name type="scientific">Pseudomonas syringae pv. primulae</name>
    <dbReference type="NCBI Taxonomy" id="251707"/>
    <lineage>
        <taxon>Bacteria</taxon>
        <taxon>Pseudomonadati</taxon>
        <taxon>Pseudomonadota</taxon>
        <taxon>Gammaproteobacteria</taxon>
        <taxon>Pseudomonadales</taxon>
        <taxon>Pseudomonadaceae</taxon>
        <taxon>Pseudomonas</taxon>
    </lineage>
</organism>
<dbReference type="PROSITE" id="PS50885">
    <property type="entry name" value="HAMP"/>
    <property type="match status" value="1"/>
</dbReference>
<evidence type="ECO:0000256" key="4">
    <source>
        <dbReference type="ARBA" id="ARBA00022500"/>
    </source>
</evidence>
<dbReference type="CDD" id="cd06225">
    <property type="entry name" value="HAMP"/>
    <property type="match status" value="1"/>
</dbReference>
<feature type="coiled-coil region" evidence="11">
    <location>
        <begin position="343"/>
        <end position="405"/>
    </location>
</feature>
<keyword evidence="5 12" id="KW-0812">Transmembrane</keyword>
<feature type="domain" description="HAMP" evidence="14">
    <location>
        <begin position="250"/>
        <end position="302"/>
    </location>
</feature>
<dbReference type="Pfam" id="PF12729">
    <property type="entry name" value="4HB_MCP_1"/>
    <property type="match status" value="1"/>
</dbReference>
<keyword evidence="3" id="KW-0488">Methylation</keyword>
<dbReference type="InterPro" id="IPR004089">
    <property type="entry name" value="MCPsignal_dom"/>
</dbReference>
<gene>
    <name evidence="15" type="ORF">ALQ36_100484</name>
</gene>
<dbReference type="PROSITE" id="PS50111">
    <property type="entry name" value="CHEMOTAXIS_TRANSDUC_2"/>
    <property type="match status" value="1"/>
</dbReference>
<keyword evidence="4" id="KW-0145">Chemotaxis</keyword>
<proteinExistence type="inferred from homology"/>
<dbReference type="PANTHER" id="PTHR32089:SF120">
    <property type="entry name" value="METHYL-ACCEPTING CHEMOTAXIS PROTEIN TLPQ"/>
    <property type="match status" value="1"/>
</dbReference>
<evidence type="ECO:0000256" key="9">
    <source>
        <dbReference type="ARBA" id="ARBA00029447"/>
    </source>
</evidence>
<dbReference type="Gene3D" id="1.10.287.950">
    <property type="entry name" value="Methyl-accepting chemotaxis protein"/>
    <property type="match status" value="1"/>
</dbReference>
<name>A0A3M3YKQ7_9PSED</name>
<dbReference type="Pfam" id="PF00015">
    <property type="entry name" value="MCPsignal"/>
    <property type="match status" value="1"/>
</dbReference>
<dbReference type="PANTHER" id="PTHR32089">
    <property type="entry name" value="METHYL-ACCEPTING CHEMOTAXIS PROTEIN MCPB"/>
    <property type="match status" value="1"/>
</dbReference>
<evidence type="ECO:0000259" key="13">
    <source>
        <dbReference type="PROSITE" id="PS50111"/>
    </source>
</evidence>